<accession>A0AAP5IC76</accession>
<dbReference type="EMBL" id="JAALHA020000020">
    <property type="protein sequence ID" value="MDR9898838.1"/>
    <property type="molecule type" value="Genomic_DNA"/>
</dbReference>
<gene>
    <name evidence="1" type="ORF">G7B40_030405</name>
</gene>
<sequence length="136" mass="15230">MNTSQTVKEISTVEMTNAILVDLQKLSSYSGEPMAAVYVDNLMRTMRIMRDKYTADPLTEVVMALHDALAYSNRWIDYTATQYQGAYDLLASLLTLVSITNLEVESAILTLEDLGFDTLPFGVQLDDNQHGNLDEE</sequence>
<proteinExistence type="predicted"/>
<dbReference type="AlphaFoldDB" id="A0AAP5IC76"/>
<dbReference type="RefSeq" id="WP_208341432.1">
    <property type="nucleotide sequence ID" value="NZ_CAWQFN010000884.1"/>
</dbReference>
<organism evidence="1 2">
    <name type="scientific">Aetokthonos hydrillicola Thurmond2011</name>
    <dbReference type="NCBI Taxonomy" id="2712845"/>
    <lineage>
        <taxon>Bacteria</taxon>
        <taxon>Bacillati</taxon>
        <taxon>Cyanobacteriota</taxon>
        <taxon>Cyanophyceae</taxon>
        <taxon>Nostocales</taxon>
        <taxon>Hapalosiphonaceae</taxon>
        <taxon>Aetokthonos</taxon>
    </lineage>
</organism>
<evidence type="ECO:0000313" key="2">
    <source>
        <dbReference type="Proteomes" id="UP000667802"/>
    </source>
</evidence>
<dbReference type="Proteomes" id="UP000667802">
    <property type="component" value="Unassembled WGS sequence"/>
</dbReference>
<evidence type="ECO:0000313" key="1">
    <source>
        <dbReference type="EMBL" id="MDR9898838.1"/>
    </source>
</evidence>
<reference evidence="2" key="1">
    <citation type="journal article" date="2021" name="Science">
        <title>Hunting the eagle killer: A cyanobacterial neurotoxin causes vacuolar myelinopathy.</title>
        <authorList>
            <person name="Breinlinger S."/>
            <person name="Phillips T.J."/>
            <person name="Haram B.N."/>
            <person name="Mares J."/>
            <person name="Martinez Yerena J.A."/>
            <person name="Hrouzek P."/>
            <person name="Sobotka R."/>
            <person name="Henderson W.M."/>
            <person name="Schmieder P."/>
            <person name="Williams S.M."/>
            <person name="Lauderdale J.D."/>
            <person name="Wilde H.D."/>
            <person name="Gerrin W."/>
            <person name="Kust A."/>
            <person name="Washington J.W."/>
            <person name="Wagner C."/>
            <person name="Geier B."/>
            <person name="Liebeke M."/>
            <person name="Enke H."/>
            <person name="Niedermeyer T.H.J."/>
            <person name="Wilde S.B."/>
        </authorList>
    </citation>
    <scope>NUCLEOTIDE SEQUENCE [LARGE SCALE GENOMIC DNA]</scope>
    <source>
        <strain evidence="2">Thurmond2011</strain>
    </source>
</reference>
<comment type="caution">
    <text evidence="1">The sequence shown here is derived from an EMBL/GenBank/DDBJ whole genome shotgun (WGS) entry which is preliminary data.</text>
</comment>
<keyword evidence="2" id="KW-1185">Reference proteome</keyword>
<name>A0AAP5IC76_9CYAN</name>
<protein>
    <submittedName>
        <fullName evidence="1">Uncharacterized protein</fullName>
    </submittedName>
</protein>